<dbReference type="PANTHER" id="PTHR35046:SF9">
    <property type="entry name" value="RNA-DIRECTED DNA POLYMERASE"/>
    <property type="match status" value="1"/>
</dbReference>
<keyword evidence="3" id="KW-0540">Nuclease</keyword>
<evidence type="ECO:0000313" key="9">
    <source>
        <dbReference type="RefSeq" id="XP_060674298.1"/>
    </source>
</evidence>
<accession>A0ABM4AC50</accession>
<evidence type="ECO:0000259" key="7">
    <source>
        <dbReference type="Pfam" id="PF17917"/>
    </source>
</evidence>
<feature type="domain" description="Reverse transcriptase RNase H-like" evidence="7">
    <location>
        <begin position="70"/>
        <end position="103"/>
    </location>
</feature>
<evidence type="ECO:0000313" key="8">
    <source>
        <dbReference type="Proteomes" id="UP001652623"/>
    </source>
</evidence>
<dbReference type="PANTHER" id="PTHR35046">
    <property type="entry name" value="ZINC KNUCKLE (CCHC-TYPE) FAMILY PROTEIN"/>
    <property type="match status" value="1"/>
</dbReference>
<reference evidence="9" key="1">
    <citation type="submission" date="2025-08" db="UniProtKB">
        <authorList>
            <consortium name="RefSeq"/>
        </authorList>
    </citation>
    <scope>IDENTIFICATION</scope>
    <source>
        <tissue evidence="9">Seedling</tissue>
    </source>
</reference>
<proteinExistence type="predicted"/>
<dbReference type="RefSeq" id="XP_060674298.1">
    <property type="nucleotide sequence ID" value="XM_060818315.1"/>
</dbReference>
<keyword evidence="4" id="KW-0255">Endonuclease</keyword>
<name>A0ABM4AC50_ZIZJJ</name>
<evidence type="ECO:0000256" key="4">
    <source>
        <dbReference type="ARBA" id="ARBA00022759"/>
    </source>
</evidence>
<evidence type="ECO:0000256" key="2">
    <source>
        <dbReference type="ARBA" id="ARBA00022695"/>
    </source>
</evidence>
<dbReference type="GeneID" id="132804245"/>
<evidence type="ECO:0000256" key="3">
    <source>
        <dbReference type="ARBA" id="ARBA00022722"/>
    </source>
</evidence>
<dbReference type="Proteomes" id="UP001652623">
    <property type="component" value="Chromosome 6"/>
</dbReference>
<evidence type="ECO:0000256" key="1">
    <source>
        <dbReference type="ARBA" id="ARBA00022679"/>
    </source>
</evidence>
<sequence length="151" mass="17756">MTQKASRVELSLLACRILTVHKDEEQVQREFDDIFLEEIPTGLLPIQGIEHQIDFIPEATIPNRPVYTSVYIAVVLMQEERPIAYFSEKLNKAALNYPTYDKEIDHEFLKHIKGQKKLNRWHGRWIEFIETFPCVIRYKKVKENVVVDALS</sequence>
<keyword evidence="6" id="KW-0695">RNA-directed DNA polymerase</keyword>
<protein>
    <submittedName>
        <fullName evidence="9">Uncharacterized protein LOC132804245</fullName>
    </submittedName>
</protein>
<keyword evidence="1" id="KW-0808">Transferase</keyword>
<dbReference type="Pfam" id="PF17917">
    <property type="entry name" value="RT_RNaseH"/>
    <property type="match status" value="1"/>
</dbReference>
<organism evidence="8 9">
    <name type="scientific">Ziziphus jujuba</name>
    <name type="common">Chinese jujube</name>
    <name type="synonym">Ziziphus sativa</name>
    <dbReference type="NCBI Taxonomy" id="326968"/>
    <lineage>
        <taxon>Eukaryota</taxon>
        <taxon>Viridiplantae</taxon>
        <taxon>Streptophyta</taxon>
        <taxon>Embryophyta</taxon>
        <taxon>Tracheophyta</taxon>
        <taxon>Spermatophyta</taxon>
        <taxon>Magnoliopsida</taxon>
        <taxon>eudicotyledons</taxon>
        <taxon>Gunneridae</taxon>
        <taxon>Pentapetalae</taxon>
        <taxon>rosids</taxon>
        <taxon>fabids</taxon>
        <taxon>Rosales</taxon>
        <taxon>Rhamnaceae</taxon>
        <taxon>Paliureae</taxon>
        <taxon>Ziziphus</taxon>
    </lineage>
</organism>
<gene>
    <name evidence="9" type="primary">LOC132804245</name>
</gene>
<evidence type="ECO:0000256" key="5">
    <source>
        <dbReference type="ARBA" id="ARBA00022801"/>
    </source>
</evidence>
<keyword evidence="8" id="KW-1185">Reference proteome</keyword>
<keyword evidence="2" id="KW-0548">Nucleotidyltransferase</keyword>
<dbReference type="InterPro" id="IPR043502">
    <property type="entry name" value="DNA/RNA_pol_sf"/>
</dbReference>
<dbReference type="InterPro" id="IPR041373">
    <property type="entry name" value="RT_RNaseH"/>
</dbReference>
<dbReference type="SUPFAM" id="SSF56672">
    <property type="entry name" value="DNA/RNA polymerases"/>
    <property type="match status" value="1"/>
</dbReference>
<evidence type="ECO:0000256" key="6">
    <source>
        <dbReference type="ARBA" id="ARBA00022918"/>
    </source>
</evidence>
<keyword evidence="5" id="KW-0378">Hydrolase</keyword>